<organism evidence="1 2">
    <name type="scientific">Lasiodiplodia mahajangana</name>
    <dbReference type="NCBI Taxonomy" id="1108764"/>
    <lineage>
        <taxon>Eukaryota</taxon>
        <taxon>Fungi</taxon>
        <taxon>Dikarya</taxon>
        <taxon>Ascomycota</taxon>
        <taxon>Pezizomycotina</taxon>
        <taxon>Dothideomycetes</taxon>
        <taxon>Dothideomycetes incertae sedis</taxon>
        <taxon>Botryosphaeriales</taxon>
        <taxon>Botryosphaeriaceae</taxon>
        <taxon>Lasiodiplodia</taxon>
    </lineage>
</organism>
<protein>
    <submittedName>
        <fullName evidence="1">Uncharacterized protein</fullName>
    </submittedName>
</protein>
<gene>
    <name evidence="1" type="ORF">O1611_g133</name>
</gene>
<reference evidence="1" key="1">
    <citation type="submission" date="2022-12" db="EMBL/GenBank/DDBJ databases">
        <title>Genome Sequence of Lasiodiplodia mahajangana.</title>
        <authorList>
            <person name="Buettner E."/>
        </authorList>
    </citation>
    <scope>NUCLEOTIDE SEQUENCE</scope>
    <source>
        <strain evidence="1">VT137</strain>
    </source>
</reference>
<comment type="caution">
    <text evidence="1">The sequence shown here is derived from an EMBL/GenBank/DDBJ whole genome shotgun (WGS) entry which is preliminary data.</text>
</comment>
<dbReference type="Proteomes" id="UP001153332">
    <property type="component" value="Unassembled WGS sequence"/>
</dbReference>
<evidence type="ECO:0000313" key="1">
    <source>
        <dbReference type="EMBL" id="KAJ8133479.1"/>
    </source>
</evidence>
<keyword evidence="2" id="KW-1185">Reference proteome</keyword>
<proteinExistence type="predicted"/>
<dbReference type="EMBL" id="JAPUUL010000010">
    <property type="protein sequence ID" value="KAJ8133479.1"/>
    <property type="molecule type" value="Genomic_DNA"/>
</dbReference>
<evidence type="ECO:0000313" key="2">
    <source>
        <dbReference type="Proteomes" id="UP001153332"/>
    </source>
</evidence>
<sequence>MIDIPIKQREINWKIKPPKRIEKGTWFAVVAHFKGMVETVVAEADALDRSGEFLERFSGAERYTYEGFIRNDDRDTTYVWFRIKAPMELVRQKYKVRLSWESGNRPYAGMDEFSVKIQDKCSPPWYCTDDQDLLSHLDSENYAPTPVDQMNENSDRRRPR</sequence>
<name>A0ACC2K1N7_9PEZI</name>
<accession>A0ACC2K1N7</accession>